<dbReference type="InterPro" id="IPR009075">
    <property type="entry name" value="AcylCo_DH/oxidase_C"/>
</dbReference>
<protein>
    <submittedName>
        <fullName evidence="10">Acyl-CoA dehydrogenase family protein</fullName>
    </submittedName>
</protein>
<proteinExistence type="inferred from homology"/>
<dbReference type="Proteomes" id="UP001501532">
    <property type="component" value="Unassembled WGS sequence"/>
</dbReference>
<name>A0ABP6LM06_9ACTN</name>
<reference evidence="11" key="1">
    <citation type="journal article" date="2019" name="Int. J. Syst. Evol. Microbiol.">
        <title>The Global Catalogue of Microorganisms (GCM) 10K type strain sequencing project: providing services to taxonomists for standard genome sequencing and annotation.</title>
        <authorList>
            <consortium name="The Broad Institute Genomics Platform"/>
            <consortium name="The Broad Institute Genome Sequencing Center for Infectious Disease"/>
            <person name="Wu L."/>
            <person name="Ma J."/>
        </authorList>
    </citation>
    <scope>NUCLEOTIDE SEQUENCE [LARGE SCALE GENOMIC DNA]</scope>
    <source>
        <strain evidence="11">JCM 9091</strain>
    </source>
</reference>
<comment type="cofactor">
    <cofactor evidence="1 6">
        <name>FAD</name>
        <dbReference type="ChEBI" id="CHEBI:57692"/>
    </cofactor>
</comment>
<feature type="domain" description="Acyl-CoA dehydrogenase/oxidase N-terminal" evidence="9">
    <location>
        <begin position="37"/>
        <end position="121"/>
    </location>
</feature>
<comment type="similarity">
    <text evidence="2 6">Belongs to the acyl-CoA dehydrogenase family.</text>
</comment>
<dbReference type="CDD" id="cd00567">
    <property type="entry name" value="ACAD"/>
    <property type="match status" value="1"/>
</dbReference>
<dbReference type="InterPro" id="IPR036250">
    <property type="entry name" value="AcylCo_DH-like_C"/>
</dbReference>
<evidence type="ECO:0000259" key="9">
    <source>
        <dbReference type="Pfam" id="PF02771"/>
    </source>
</evidence>
<accession>A0ABP6LM06</accession>
<evidence type="ECO:0000313" key="10">
    <source>
        <dbReference type="EMBL" id="GAA3050723.1"/>
    </source>
</evidence>
<evidence type="ECO:0000256" key="6">
    <source>
        <dbReference type="RuleBase" id="RU362125"/>
    </source>
</evidence>
<sequence length="403" mass="42236">MTLLGSKHALMVGALHQPRTPEGRELLEIIAGQLPNIEAVAATHDREGSFPAEIFKSLIDAGVLRATVPRELGGLGLGSVHDVCLAVMRLAEADPSVALCLHMQLSRGLTMSYELAHGTDAGRRLAERILRLMGNEDAVVSGALKDAGAITRLIPAAGGGWTLHGRKILVSMAPVATHFVVQAETRPVSGEPRLASVFVPAGAEGLSVPDNWDGMGMRASASSEVIFDGCSIPETDLFLRGPVGARNDAALAGQAVSSIGLLGVYAGIAQASRDIAVNAAAGRKGPLSGGVGTLLAELDAKLYCLRATLAAALDNTDHYAHHALEDPAERGRVMMAPFQYAKLTVNRNASAIVEDAMTVVGGASFTSGHPLSRRYRDVRAGWFMQPYTYGDAVDFLSGCALQS</sequence>
<dbReference type="InterPro" id="IPR009100">
    <property type="entry name" value="AcylCoA_DH/oxidase_NM_dom_sf"/>
</dbReference>
<evidence type="ECO:0000259" key="7">
    <source>
        <dbReference type="Pfam" id="PF00441"/>
    </source>
</evidence>
<keyword evidence="3 6" id="KW-0285">Flavoprotein</keyword>
<dbReference type="PANTHER" id="PTHR43884:SF25">
    <property type="entry name" value="ACYL-COA DEHYDROGENASE YDBM-RELATED"/>
    <property type="match status" value="1"/>
</dbReference>
<dbReference type="InterPro" id="IPR013786">
    <property type="entry name" value="AcylCoA_DH/ox_N"/>
</dbReference>
<dbReference type="Gene3D" id="1.20.140.10">
    <property type="entry name" value="Butyryl-CoA Dehydrogenase, subunit A, domain 3"/>
    <property type="match status" value="1"/>
</dbReference>
<evidence type="ECO:0000256" key="2">
    <source>
        <dbReference type="ARBA" id="ARBA00009347"/>
    </source>
</evidence>
<feature type="domain" description="Acyl-CoA oxidase/dehydrogenase middle" evidence="8">
    <location>
        <begin position="146"/>
        <end position="230"/>
    </location>
</feature>
<evidence type="ECO:0000313" key="11">
    <source>
        <dbReference type="Proteomes" id="UP001501532"/>
    </source>
</evidence>
<dbReference type="SUPFAM" id="SSF56645">
    <property type="entry name" value="Acyl-CoA dehydrogenase NM domain-like"/>
    <property type="match status" value="1"/>
</dbReference>
<keyword evidence="11" id="KW-1185">Reference proteome</keyword>
<dbReference type="EMBL" id="BAAAUF010000031">
    <property type="protein sequence ID" value="GAA3050723.1"/>
    <property type="molecule type" value="Genomic_DNA"/>
</dbReference>
<keyword evidence="4 6" id="KW-0274">FAD</keyword>
<evidence type="ECO:0000259" key="8">
    <source>
        <dbReference type="Pfam" id="PF02770"/>
    </source>
</evidence>
<evidence type="ECO:0000256" key="3">
    <source>
        <dbReference type="ARBA" id="ARBA00022630"/>
    </source>
</evidence>
<keyword evidence="5 6" id="KW-0560">Oxidoreductase</keyword>
<feature type="domain" description="Acyl-CoA dehydrogenase/oxidase C-terminal" evidence="7">
    <location>
        <begin position="265"/>
        <end position="380"/>
    </location>
</feature>
<organism evidence="10 11">
    <name type="scientific">Streptomyces glomeratus</name>
    <dbReference type="NCBI Taxonomy" id="284452"/>
    <lineage>
        <taxon>Bacteria</taxon>
        <taxon>Bacillati</taxon>
        <taxon>Actinomycetota</taxon>
        <taxon>Actinomycetes</taxon>
        <taxon>Kitasatosporales</taxon>
        <taxon>Streptomycetaceae</taxon>
        <taxon>Streptomyces</taxon>
    </lineage>
</organism>
<dbReference type="InterPro" id="IPR037069">
    <property type="entry name" value="AcylCoA_DH/ox_N_sf"/>
</dbReference>
<dbReference type="InterPro" id="IPR046373">
    <property type="entry name" value="Acyl-CoA_Oxase/DH_mid-dom_sf"/>
</dbReference>
<gene>
    <name evidence="10" type="ORF">GCM10010448_37220</name>
</gene>
<evidence type="ECO:0000256" key="1">
    <source>
        <dbReference type="ARBA" id="ARBA00001974"/>
    </source>
</evidence>
<dbReference type="Pfam" id="PF02771">
    <property type="entry name" value="Acyl-CoA_dh_N"/>
    <property type="match status" value="1"/>
</dbReference>
<evidence type="ECO:0000256" key="5">
    <source>
        <dbReference type="ARBA" id="ARBA00023002"/>
    </source>
</evidence>
<dbReference type="SUPFAM" id="SSF47203">
    <property type="entry name" value="Acyl-CoA dehydrogenase C-terminal domain-like"/>
    <property type="match status" value="1"/>
</dbReference>
<dbReference type="Pfam" id="PF00441">
    <property type="entry name" value="Acyl-CoA_dh_1"/>
    <property type="match status" value="1"/>
</dbReference>
<dbReference type="PANTHER" id="PTHR43884">
    <property type="entry name" value="ACYL-COA DEHYDROGENASE"/>
    <property type="match status" value="1"/>
</dbReference>
<dbReference type="PIRSF" id="PIRSF016578">
    <property type="entry name" value="HsaA"/>
    <property type="match status" value="1"/>
</dbReference>
<dbReference type="InterPro" id="IPR006091">
    <property type="entry name" value="Acyl-CoA_Oxase/DH_mid-dom"/>
</dbReference>
<evidence type="ECO:0000256" key="4">
    <source>
        <dbReference type="ARBA" id="ARBA00022827"/>
    </source>
</evidence>
<dbReference type="Gene3D" id="1.10.540.10">
    <property type="entry name" value="Acyl-CoA dehydrogenase/oxidase, N-terminal domain"/>
    <property type="match status" value="1"/>
</dbReference>
<dbReference type="Gene3D" id="2.40.110.10">
    <property type="entry name" value="Butyryl-CoA Dehydrogenase, subunit A, domain 2"/>
    <property type="match status" value="1"/>
</dbReference>
<dbReference type="Pfam" id="PF02770">
    <property type="entry name" value="Acyl-CoA_dh_M"/>
    <property type="match status" value="1"/>
</dbReference>
<comment type="caution">
    <text evidence="10">The sequence shown here is derived from an EMBL/GenBank/DDBJ whole genome shotgun (WGS) entry which is preliminary data.</text>
</comment>
<dbReference type="RefSeq" id="WP_234519862.1">
    <property type="nucleotide sequence ID" value="NZ_BAAAUF010000031.1"/>
</dbReference>